<dbReference type="EMBL" id="QTUA01000001">
    <property type="protein sequence ID" value="REF32005.1"/>
    <property type="molecule type" value="Genomic_DNA"/>
</dbReference>
<sequence length="200" mass="21701">MVFLRRPDEPIDGFAQYLDEEQATWGFVPNYAYCFADRPDVAVAWKALNRTIVAGMDRRTYELASIAVARARRSTYCTTAHSKFLRDICDDPDALAAIETDPDGGALPARDQAVYRFARAVATDASAVTQAQIDGLRAQGFSDGDIAGIAYAAAARMFFTAVLDGLGAQLDLQTAQQFDPDLLRGMVVGRPPSDTPSGNR</sequence>
<dbReference type="PANTHER" id="PTHR35446">
    <property type="entry name" value="SI:CH211-175M2.5"/>
    <property type="match status" value="1"/>
</dbReference>
<evidence type="ECO:0000313" key="3">
    <source>
        <dbReference type="Proteomes" id="UP000256253"/>
    </source>
</evidence>
<accession>A0A3D9UZG6</accession>
<dbReference type="Pfam" id="PF02627">
    <property type="entry name" value="CMD"/>
    <property type="match status" value="1"/>
</dbReference>
<proteinExistence type="predicted"/>
<dbReference type="InterPro" id="IPR003779">
    <property type="entry name" value="CMD-like"/>
</dbReference>
<dbReference type="RefSeq" id="WP_115923767.1">
    <property type="nucleotide sequence ID" value="NZ_QTUA01000001.1"/>
</dbReference>
<comment type="caution">
    <text evidence="2">The sequence shown here is derived from an EMBL/GenBank/DDBJ whole genome shotgun (WGS) entry which is preliminary data.</text>
</comment>
<dbReference type="OrthoDB" id="153253at2"/>
<name>A0A3D9UZG6_9MICO</name>
<dbReference type="SUPFAM" id="SSF69118">
    <property type="entry name" value="AhpD-like"/>
    <property type="match status" value="1"/>
</dbReference>
<protein>
    <submittedName>
        <fullName evidence="2">Putative peroxidase-related enzyme</fullName>
    </submittedName>
</protein>
<dbReference type="GO" id="GO:0051920">
    <property type="term" value="F:peroxiredoxin activity"/>
    <property type="evidence" value="ECO:0007669"/>
    <property type="project" value="InterPro"/>
</dbReference>
<organism evidence="2 3">
    <name type="scientific">Calidifontibacter indicus</name>
    <dbReference type="NCBI Taxonomy" id="419650"/>
    <lineage>
        <taxon>Bacteria</taxon>
        <taxon>Bacillati</taxon>
        <taxon>Actinomycetota</taxon>
        <taxon>Actinomycetes</taxon>
        <taxon>Micrococcales</taxon>
        <taxon>Dermacoccaceae</taxon>
        <taxon>Calidifontibacter</taxon>
    </lineage>
</organism>
<keyword evidence="3" id="KW-1185">Reference proteome</keyword>
<keyword evidence="2" id="KW-0575">Peroxidase</keyword>
<dbReference type="PANTHER" id="PTHR35446:SF2">
    <property type="entry name" value="CARBOXYMUCONOLACTONE DECARBOXYLASE-LIKE DOMAIN-CONTAINING PROTEIN"/>
    <property type="match status" value="1"/>
</dbReference>
<dbReference type="Proteomes" id="UP000256253">
    <property type="component" value="Unassembled WGS sequence"/>
</dbReference>
<dbReference type="AlphaFoldDB" id="A0A3D9UZG6"/>
<keyword evidence="2" id="KW-0560">Oxidoreductase</keyword>
<reference evidence="2 3" key="1">
    <citation type="submission" date="2018-08" db="EMBL/GenBank/DDBJ databases">
        <title>Sequencing the genomes of 1000 actinobacteria strains.</title>
        <authorList>
            <person name="Klenk H.-P."/>
        </authorList>
    </citation>
    <scope>NUCLEOTIDE SEQUENCE [LARGE SCALE GENOMIC DNA]</scope>
    <source>
        <strain evidence="2 3">DSM 22967</strain>
    </source>
</reference>
<dbReference type="Gene3D" id="1.20.1290.10">
    <property type="entry name" value="AhpD-like"/>
    <property type="match status" value="1"/>
</dbReference>
<evidence type="ECO:0000313" key="2">
    <source>
        <dbReference type="EMBL" id="REF32005.1"/>
    </source>
</evidence>
<gene>
    <name evidence="2" type="ORF">DFJ65_3097</name>
</gene>
<feature type="domain" description="Carboxymuconolactone decarboxylase-like" evidence="1">
    <location>
        <begin position="39"/>
        <end position="96"/>
    </location>
</feature>
<evidence type="ECO:0000259" key="1">
    <source>
        <dbReference type="Pfam" id="PF02627"/>
    </source>
</evidence>
<dbReference type="InterPro" id="IPR029032">
    <property type="entry name" value="AhpD-like"/>
</dbReference>